<name>A0ABP3AH21_MYCUL</name>
<accession>A0ABP3AH21</accession>
<sequence>MQRSAQPAALLAGWHLPSQAVKPVELMFAKPFLAGFLGELAVPIKVAAV</sequence>
<keyword evidence="2" id="KW-1185">Reference proteome</keyword>
<gene>
    <name evidence="1" type="ORF">I551_4599</name>
</gene>
<comment type="caution">
    <text evidence="1">The sequence shown here is derived from an EMBL/GenBank/DDBJ whole genome shotgun (WGS) entry which is preliminary data.</text>
</comment>
<reference evidence="1 2" key="1">
    <citation type="submission" date="2014-01" db="EMBL/GenBank/DDBJ databases">
        <authorList>
            <person name="Dobos K."/>
            <person name="Lenaerts A."/>
            <person name="Ordway D."/>
            <person name="DeGroote M.A."/>
            <person name="Parker T."/>
            <person name="Sizemore C."/>
            <person name="Tallon L.J."/>
            <person name="Sadzewicz L.K."/>
            <person name="Sengamalay N."/>
            <person name="Fraser C.M."/>
            <person name="Hine E."/>
            <person name="Shefchek K.A."/>
            <person name="Das S.P."/>
            <person name="Tettelin H."/>
        </authorList>
    </citation>
    <scope>NUCLEOTIDE SEQUENCE [LARGE SCALE GENOMIC DNA]</scope>
    <source>
        <strain evidence="1 2">Harvey</strain>
    </source>
</reference>
<evidence type="ECO:0000313" key="1">
    <source>
        <dbReference type="EMBL" id="EUA88949.1"/>
    </source>
</evidence>
<organism evidence="1 2">
    <name type="scientific">Mycobacterium ulcerans str. Harvey</name>
    <dbReference type="NCBI Taxonomy" id="1299332"/>
    <lineage>
        <taxon>Bacteria</taxon>
        <taxon>Bacillati</taxon>
        <taxon>Actinomycetota</taxon>
        <taxon>Actinomycetes</taxon>
        <taxon>Mycobacteriales</taxon>
        <taxon>Mycobacteriaceae</taxon>
        <taxon>Mycobacterium</taxon>
        <taxon>Mycobacterium ulcerans group</taxon>
    </lineage>
</organism>
<evidence type="ECO:0000313" key="2">
    <source>
        <dbReference type="Proteomes" id="UP000020681"/>
    </source>
</evidence>
<dbReference type="Proteomes" id="UP000020681">
    <property type="component" value="Unassembled WGS sequence"/>
</dbReference>
<dbReference type="EMBL" id="JAOL01000131">
    <property type="protein sequence ID" value="EUA88949.1"/>
    <property type="molecule type" value="Genomic_DNA"/>
</dbReference>
<proteinExistence type="predicted"/>
<protein>
    <submittedName>
        <fullName evidence="1">Uncharacterized protein</fullName>
    </submittedName>
</protein>